<evidence type="ECO:0000313" key="3">
    <source>
        <dbReference type="Proteomes" id="UP000053232"/>
    </source>
</evidence>
<comment type="caution">
    <text evidence="2">The sequence shown here is derived from an EMBL/GenBank/DDBJ whole genome shotgun (WGS) entry which is preliminary data.</text>
</comment>
<proteinExistence type="predicted"/>
<protein>
    <submittedName>
        <fullName evidence="2">Uncharacterized protein</fullName>
    </submittedName>
</protein>
<gene>
    <name evidence="2" type="ORF">OXYTRIMIC_267</name>
</gene>
<evidence type="ECO:0000256" key="1">
    <source>
        <dbReference type="SAM" id="MobiDB-lite"/>
    </source>
</evidence>
<organism evidence="2 3">
    <name type="scientific">Oxytricha trifallax</name>
    <dbReference type="NCBI Taxonomy" id="1172189"/>
    <lineage>
        <taxon>Eukaryota</taxon>
        <taxon>Sar</taxon>
        <taxon>Alveolata</taxon>
        <taxon>Ciliophora</taxon>
        <taxon>Intramacronucleata</taxon>
        <taxon>Spirotrichea</taxon>
        <taxon>Stichotrichia</taxon>
        <taxon>Sporadotrichida</taxon>
        <taxon>Oxytrichidae</taxon>
        <taxon>Oxytrichinae</taxon>
        <taxon>Oxytricha</taxon>
    </lineage>
</organism>
<reference evidence="3" key="1">
    <citation type="journal article" date="2014" name="Cell">
        <title>The Architecture of a Scrambled Genome Reveals Massive Levels of Genomic Rearrangement during Development.</title>
        <authorList>
            <person name="Chen X."/>
            <person name="Bracht J.R."/>
            <person name="Goldman A.D."/>
            <person name="Dolzhenko E."/>
            <person name="Clay D.M."/>
            <person name="Swart E.C."/>
            <person name="Perlman D.H."/>
            <person name="Doak T.G."/>
            <person name="Stuart A."/>
            <person name="Amemiya C.T."/>
            <person name="Sebra R.P."/>
            <person name="Landweber L.F."/>
        </authorList>
    </citation>
    <scope>NUCLEOTIDE SEQUENCE [LARGE SCALE GENOMIC DNA]</scope>
    <source>
        <strain evidence="3">JRB310</strain>
    </source>
</reference>
<accession>A0A073IAP0</accession>
<dbReference type="EMBL" id="ARYC01019026">
    <property type="protein sequence ID" value="KEJ82472.1"/>
    <property type="molecule type" value="Genomic_DNA"/>
</dbReference>
<feature type="region of interest" description="Disordered" evidence="1">
    <location>
        <begin position="86"/>
        <end position="111"/>
    </location>
</feature>
<evidence type="ECO:0000313" key="2">
    <source>
        <dbReference type="EMBL" id="KEJ82472.1"/>
    </source>
</evidence>
<sequence>MEEQNQRNYQHHYKYHQSYGIKKGNFRASNIDEKAQFWWDEIVLESIVKLQMELIQDERDASFNTIMEVGVEVKTIYFHRKVKERAKHQKKLRKQLNPNYSKSNREMTKRF</sequence>
<name>A0A073IAP0_9SPIT</name>
<keyword evidence="3" id="KW-1185">Reference proteome</keyword>
<dbReference type="Proteomes" id="UP000053232">
    <property type="component" value="Unassembled WGS sequence"/>
</dbReference>
<dbReference type="AlphaFoldDB" id="A0A073IAP0"/>